<dbReference type="Proteomes" id="UP000305760">
    <property type="component" value="Unassembled WGS sequence"/>
</dbReference>
<feature type="active site" description="Charge relay system" evidence="5 6">
    <location>
        <position position="426"/>
    </location>
</feature>
<evidence type="ECO:0000259" key="9">
    <source>
        <dbReference type="Pfam" id="PF00082"/>
    </source>
</evidence>
<keyword evidence="3 6" id="KW-0378">Hydrolase</keyword>
<keyword evidence="8" id="KW-0732">Signal</keyword>
<dbReference type="SUPFAM" id="SSF52743">
    <property type="entry name" value="Subtilisin-like"/>
    <property type="match status" value="1"/>
</dbReference>
<dbReference type="Gene3D" id="3.30.70.80">
    <property type="entry name" value="Peptidase S8 propeptide/proteinase inhibitor I9"/>
    <property type="match status" value="1"/>
</dbReference>
<feature type="domain" description="Peptidase S8/S53" evidence="9">
    <location>
        <begin position="181"/>
        <end position="478"/>
    </location>
</feature>
<evidence type="ECO:0000259" key="10">
    <source>
        <dbReference type="Pfam" id="PF05922"/>
    </source>
</evidence>
<proteinExistence type="inferred from homology"/>
<evidence type="ECO:0000313" key="11">
    <source>
        <dbReference type="EMBL" id="TNJ34435.1"/>
    </source>
</evidence>
<keyword evidence="12" id="KW-1185">Reference proteome</keyword>
<dbReference type="InterPro" id="IPR037045">
    <property type="entry name" value="S8pro/Inhibitor_I9_sf"/>
</dbReference>
<feature type="signal peptide" evidence="8">
    <location>
        <begin position="1"/>
        <end position="23"/>
    </location>
</feature>
<dbReference type="Gene3D" id="2.60.120.380">
    <property type="match status" value="1"/>
</dbReference>
<feature type="active site" description="Charge relay system" evidence="5 6">
    <location>
        <position position="250"/>
    </location>
</feature>
<dbReference type="InterPro" id="IPR000209">
    <property type="entry name" value="Peptidase_S8/S53_dom"/>
</dbReference>
<evidence type="ECO:0000256" key="5">
    <source>
        <dbReference type="PIRSR" id="PIRSR615500-1"/>
    </source>
</evidence>
<dbReference type="InterPro" id="IPR023827">
    <property type="entry name" value="Peptidase_S8_Asp-AS"/>
</dbReference>
<accession>A0A5C4RTZ2</accession>
<comment type="similarity">
    <text evidence="1 6 7">Belongs to the peptidase S8 family.</text>
</comment>
<dbReference type="PROSITE" id="PS51892">
    <property type="entry name" value="SUBTILASE"/>
    <property type="match status" value="1"/>
</dbReference>
<dbReference type="AlphaFoldDB" id="A0A5C4RTZ2"/>
<keyword evidence="4 6" id="KW-0720">Serine protease</keyword>
<dbReference type="InterPro" id="IPR045051">
    <property type="entry name" value="SBT"/>
</dbReference>
<dbReference type="GO" id="GO:0006508">
    <property type="term" value="P:proteolysis"/>
    <property type="evidence" value="ECO:0007669"/>
    <property type="project" value="UniProtKB-KW"/>
</dbReference>
<dbReference type="InterPro" id="IPR023828">
    <property type="entry name" value="Peptidase_S8_Ser-AS"/>
</dbReference>
<gene>
    <name evidence="11" type="ORF">E1B00_01205</name>
</gene>
<dbReference type="PROSITE" id="PS00138">
    <property type="entry name" value="SUBTILASE_SER"/>
    <property type="match status" value="1"/>
</dbReference>
<evidence type="ECO:0000256" key="8">
    <source>
        <dbReference type="SAM" id="SignalP"/>
    </source>
</evidence>
<dbReference type="RefSeq" id="WP_139444844.1">
    <property type="nucleotide sequence ID" value="NZ_SMDR01000001.1"/>
</dbReference>
<evidence type="ECO:0000256" key="7">
    <source>
        <dbReference type="RuleBase" id="RU003355"/>
    </source>
</evidence>
<dbReference type="GO" id="GO:0004252">
    <property type="term" value="F:serine-type endopeptidase activity"/>
    <property type="evidence" value="ECO:0007669"/>
    <property type="project" value="UniProtKB-UniRule"/>
</dbReference>
<keyword evidence="2 6" id="KW-0645">Protease</keyword>
<feature type="active site" description="Charge relay system" evidence="5 6">
    <location>
        <position position="190"/>
    </location>
</feature>
<dbReference type="EMBL" id="SMDR01000001">
    <property type="protein sequence ID" value="TNJ34435.1"/>
    <property type="molecule type" value="Genomic_DNA"/>
</dbReference>
<dbReference type="InterPro" id="IPR036852">
    <property type="entry name" value="Peptidase_S8/S53_dom_sf"/>
</dbReference>
<evidence type="ECO:0000313" key="12">
    <source>
        <dbReference type="Proteomes" id="UP000305760"/>
    </source>
</evidence>
<feature type="chain" id="PRO_5023145094" description="Peptidase S8/S53 domain-containing protein" evidence="8">
    <location>
        <begin position="24"/>
        <end position="1229"/>
    </location>
</feature>
<dbReference type="PANTHER" id="PTHR10795">
    <property type="entry name" value="PROPROTEIN CONVERTASE SUBTILISIN/KEXIN"/>
    <property type="match status" value="1"/>
</dbReference>
<dbReference type="PROSITE" id="PS00136">
    <property type="entry name" value="SUBTILASE_ASP"/>
    <property type="match status" value="1"/>
</dbReference>
<evidence type="ECO:0000256" key="3">
    <source>
        <dbReference type="ARBA" id="ARBA00022801"/>
    </source>
</evidence>
<dbReference type="InterPro" id="IPR010259">
    <property type="entry name" value="S8pro/Inhibitor_I9"/>
</dbReference>
<dbReference type="Pfam" id="PF05922">
    <property type="entry name" value="Inhibitor_I9"/>
    <property type="match status" value="1"/>
</dbReference>
<evidence type="ECO:0000256" key="2">
    <source>
        <dbReference type="ARBA" id="ARBA00022670"/>
    </source>
</evidence>
<comment type="caution">
    <text evidence="11">The sequence shown here is derived from an EMBL/GenBank/DDBJ whole genome shotgun (WGS) entry which is preliminary data.</text>
</comment>
<dbReference type="InterPro" id="IPR015500">
    <property type="entry name" value="Peptidase_S8_subtilisin-rel"/>
</dbReference>
<dbReference type="Pfam" id="PF00082">
    <property type="entry name" value="Peptidase_S8"/>
    <property type="match status" value="1"/>
</dbReference>
<feature type="domain" description="Inhibitor I9" evidence="10">
    <location>
        <begin position="40"/>
        <end position="153"/>
    </location>
</feature>
<dbReference type="Gene3D" id="3.40.50.200">
    <property type="entry name" value="Peptidase S8/S53 domain"/>
    <property type="match status" value="1"/>
</dbReference>
<organism evidence="11 12">
    <name type="scientific">Arenimonas terrae</name>
    <dbReference type="NCBI Taxonomy" id="2546226"/>
    <lineage>
        <taxon>Bacteria</taxon>
        <taxon>Pseudomonadati</taxon>
        <taxon>Pseudomonadota</taxon>
        <taxon>Gammaproteobacteria</taxon>
        <taxon>Lysobacterales</taxon>
        <taxon>Lysobacteraceae</taxon>
        <taxon>Arenimonas</taxon>
    </lineage>
</organism>
<evidence type="ECO:0000256" key="6">
    <source>
        <dbReference type="PROSITE-ProRule" id="PRU01240"/>
    </source>
</evidence>
<protein>
    <recommendedName>
        <fullName evidence="13">Peptidase S8/S53 domain-containing protein</fullName>
    </recommendedName>
</protein>
<dbReference type="OrthoDB" id="1114329at2"/>
<evidence type="ECO:0000256" key="1">
    <source>
        <dbReference type="ARBA" id="ARBA00011073"/>
    </source>
</evidence>
<evidence type="ECO:0008006" key="13">
    <source>
        <dbReference type="Google" id="ProtNLM"/>
    </source>
</evidence>
<sequence>MRATPLMLAIALGLGLSAPALEAASPNPADAVASRDALKTYIVVFDEPAAASFRGFSSKDSTRPRLAASSRAVTGARKYDARSAAAVAYTEYLGDLRQQRLREASSRLGRPVRATYVYEHALNGMALQLTAAEAEAMATMPGVKRVQPEFVRFIQTDFGPKWIKADQIWNGVANGGTARRGEGQIVGVIDTGINRTHVAFAANGLSNPLGSFRGYCTTTPSACNNKLIGLWDFTDGLTSGLRDPIDDDGHGTHTASTAAGNAFSVYSGVAPNANVIAYKACPGLSCQGTALLASIDQAIQDGVDVINYSIGSGPFDPWASVGGTINDDSEAFLAAREAGIVVAAAAGNDGPAPGSHGNPSNAPWVMGVAAATHDGVPPPDRLASFSGRGPVIPLGVVKPDVTAPGVGIIAAGTSGNTSTEELSGTSMATPHVAGAAALLKSARPTATVDQLISALTLTARNSVTNGSRTATPHEQGAGMLDLSLAVKAGLYLDVTGTQFRAATANPATGNAQALNLPTLGHGFCFRTCTVTRTFKQMPGTSAGNYSISSSVTAGATITPNVTSFNSSAAGQAVTFTVNVDNPALAGKWIYGTVTLTNNSGDGRPNLKLPVAVYASPFSTPAFAARFNPAQRNVTTERGVFDLDVEGMVPLPNARFVSTGLYSPLSSTHTITQDDTPTDVFDDVSVHYRRFLSVPATVGAEGPINYRIHAVTRAAAGDVDLYVGRDYDNNGVPDSGELLCISGSSTSAEECSVQVTTENADIPMWVMVQNWEGPGTNVGVDTYVIPMRAASGGSATTLVATGPGTTPAASPFKVRVSYDNPGMTNGTERVGYVMMQGQPGTSAVEVPIRLRRTGTTYEPFALSNGVGRFVQLTPNSSHDRLYFDVPPHATSATFTTTGSQGNVDLYVAHVPNPTGPTIAAAPAWNGNAAFRAATASGNETVTLTTAAGTLLPGRYYVVAGNATGTDARATVTATITAQGARPGFLSGQYVNAARDGHGIFVDFAGPAGSAPDQWVTVWYTYLEDNTPTWYYSQGAAPGANGTWKAELFRVVWNGSATHAVDVGDVIITETGAQTMTMNFNLDGRSGFERMTRVGGGNCPQHNAQTLDVSGHWYSPSLSGFGYTYLATGGANPQEVFIPYVYDGVGFPRWLYGQKNFAAATPTFNLQWFSGFSPLSAPVGLTGTAAGTGTRTLATNNVTDMSVNANFTGALSGTWTQNRAVALLSQRKNCQ</sequence>
<evidence type="ECO:0000256" key="4">
    <source>
        <dbReference type="ARBA" id="ARBA00022825"/>
    </source>
</evidence>
<name>A0A5C4RTZ2_9GAMM</name>
<dbReference type="PRINTS" id="PR00723">
    <property type="entry name" value="SUBTILISIN"/>
</dbReference>
<reference evidence="11 12" key="1">
    <citation type="submission" date="2019-03" db="EMBL/GenBank/DDBJ databases">
        <title>Arenimonas daejeonensis sp. nov., isolated from compost.</title>
        <authorList>
            <person name="Jeon C.O."/>
        </authorList>
    </citation>
    <scope>NUCLEOTIDE SEQUENCE [LARGE SCALE GENOMIC DNA]</scope>
    <source>
        <strain evidence="11 12">R29</strain>
    </source>
</reference>